<feature type="transmembrane region" description="Helical" evidence="8">
    <location>
        <begin position="210"/>
        <end position="232"/>
    </location>
</feature>
<protein>
    <submittedName>
        <fullName evidence="9">Predicted PurR-regulated permease PerM</fullName>
    </submittedName>
</protein>
<keyword evidence="10" id="KW-1185">Reference proteome</keyword>
<dbReference type="STRING" id="797419.SAMN05216556_10872"/>
<keyword evidence="7 8" id="KW-0472">Membrane</keyword>
<evidence type="ECO:0000256" key="5">
    <source>
        <dbReference type="ARBA" id="ARBA00022692"/>
    </source>
</evidence>
<name>A0A1M6F8B3_9FLAO</name>
<evidence type="ECO:0000256" key="6">
    <source>
        <dbReference type="ARBA" id="ARBA00022989"/>
    </source>
</evidence>
<feature type="transmembrane region" description="Helical" evidence="8">
    <location>
        <begin position="7"/>
        <end position="29"/>
    </location>
</feature>
<feature type="transmembrane region" description="Helical" evidence="8">
    <location>
        <begin position="317"/>
        <end position="340"/>
    </location>
</feature>
<dbReference type="InterPro" id="IPR002549">
    <property type="entry name" value="AI-2E-like"/>
</dbReference>
<feature type="transmembrane region" description="Helical" evidence="8">
    <location>
        <begin position="152"/>
        <end position="174"/>
    </location>
</feature>
<evidence type="ECO:0000256" key="8">
    <source>
        <dbReference type="SAM" id="Phobius"/>
    </source>
</evidence>
<comment type="similarity">
    <text evidence="2">Belongs to the autoinducer-2 exporter (AI-2E) (TC 2.A.86) family.</text>
</comment>
<feature type="transmembrane region" description="Helical" evidence="8">
    <location>
        <begin position="279"/>
        <end position="297"/>
    </location>
</feature>
<evidence type="ECO:0000256" key="2">
    <source>
        <dbReference type="ARBA" id="ARBA00009773"/>
    </source>
</evidence>
<comment type="subcellular location">
    <subcellularLocation>
        <location evidence="1">Cell membrane</location>
        <topology evidence="1">Multi-pass membrane protein</topology>
    </subcellularLocation>
</comment>
<dbReference type="AlphaFoldDB" id="A0A1M6F8B3"/>
<accession>A0A1M6F8B3</accession>
<feature type="transmembrane region" description="Helical" evidence="8">
    <location>
        <begin position="65"/>
        <end position="87"/>
    </location>
</feature>
<dbReference type="GO" id="GO:0005886">
    <property type="term" value="C:plasma membrane"/>
    <property type="evidence" value="ECO:0007669"/>
    <property type="project" value="UniProtKB-SubCell"/>
</dbReference>
<reference evidence="10" key="1">
    <citation type="submission" date="2016-11" db="EMBL/GenBank/DDBJ databases">
        <authorList>
            <person name="Varghese N."/>
            <person name="Submissions S."/>
        </authorList>
    </citation>
    <scope>NUCLEOTIDE SEQUENCE [LARGE SCALE GENOMIC DNA]</scope>
    <source>
        <strain evidence="10">DSM 26349</strain>
    </source>
</reference>
<dbReference type="PANTHER" id="PTHR21716:SF53">
    <property type="entry name" value="PERMEASE PERM-RELATED"/>
    <property type="match status" value="1"/>
</dbReference>
<dbReference type="RefSeq" id="WP_073216677.1">
    <property type="nucleotide sequence ID" value="NZ_FNNS01000008.1"/>
</dbReference>
<dbReference type="Pfam" id="PF01594">
    <property type="entry name" value="AI-2E_transport"/>
    <property type="match status" value="1"/>
</dbReference>
<keyword evidence="6 8" id="KW-1133">Transmembrane helix</keyword>
<evidence type="ECO:0000256" key="7">
    <source>
        <dbReference type="ARBA" id="ARBA00023136"/>
    </source>
</evidence>
<dbReference type="EMBL" id="FQYV01000007">
    <property type="protein sequence ID" value="SHI93913.1"/>
    <property type="molecule type" value="Genomic_DNA"/>
</dbReference>
<feature type="transmembrane region" description="Helical" evidence="8">
    <location>
        <begin position="35"/>
        <end position="53"/>
    </location>
</feature>
<keyword evidence="5 8" id="KW-0812">Transmembrane</keyword>
<feature type="transmembrane region" description="Helical" evidence="8">
    <location>
        <begin position="238"/>
        <end position="267"/>
    </location>
</feature>
<organism evidence="9 10">
    <name type="scientific">Aequorivita viscosa</name>
    <dbReference type="NCBI Taxonomy" id="797419"/>
    <lineage>
        <taxon>Bacteria</taxon>
        <taxon>Pseudomonadati</taxon>
        <taxon>Bacteroidota</taxon>
        <taxon>Flavobacteriia</taxon>
        <taxon>Flavobacteriales</taxon>
        <taxon>Flavobacteriaceae</taxon>
        <taxon>Aequorivita</taxon>
    </lineage>
</organism>
<evidence type="ECO:0000313" key="10">
    <source>
        <dbReference type="Proteomes" id="UP000184172"/>
    </source>
</evidence>
<dbReference type="Proteomes" id="UP000184172">
    <property type="component" value="Unassembled WGS sequence"/>
</dbReference>
<sequence length="364" mass="40778">MKTNAKAITIGILKALAVVAGIFVLLWFLYKIQALILFVGLAIVLSLIGRPLVHFLKYRLKLRNTLASVLTLLVIIGTIVLMMRIFFPVIVEQGKHISRIDFNQVKQDLNELNIQASDYLGVDHFQLVEAIKQSSYVQDFNVDIIPSFLQIFLARLGNVIVGIFSVLFISFFLLKDESLIARSVLALARNRDEEKFKRILIKINELLSRYFIGLLLQIIILFLFYSVILLYIDINDAIAVALICAFLNIVPYLGPLIGWGIMLLVIVSNNLGADFSTGLLPLLIIASIGYSVAQLFDNLITQPVIFGRSVRSHPLEIFVAILIGGFVFGIFGMVLAVPTYTSIKVIAKEFLSEQKIVKHLTRNL</sequence>
<keyword evidence="4" id="KW-1003">Cell membrane</keyword>
<dbReference type="PANTHER" id="PTHR21716">
    <property type="entry name" value="TRANSMEMBRANE PROTEIN"/>
    <property type="match status" value="1"/>
</dbReference>
<proteinExistence type="inferred from homology"/>
<gene>
    <name evidence="9" type="ORF">SAMN04487908_10771</name>
</gene>
<keyword evidence="3" id="KW-0813">Transport</keyword>
<evidence type="ECO:0000256" key="3">
    <source>
        <dbReference type="ARBA" id="ARBA00022448"/>
    </source>
</evidence>
<evidence type="ECO:0000256" key="1">
    <source>
        <dbReference type="ARBA" id="ARBA00004651"/>
    </source>
</evidence>
<evidence type="ECO:0000256" key="4">
    <source>
        <dbReference type="ARBA" id="ARBA00022475"/>
    </source>
</evidence>
<evidence type="ECO:0000313" key="9">
    <source>
        <dbReference type="EMBL" id="SHI93913.1"/>
    </source>
</evidence>